<evidence type="ECO:0000259" key="14">
    <source>
        <dbReference type="Pfam" id="PF01634"/>
    </source>
</evidence>
<name>A0A098E981_9ZZZZ</name>
<keyword evidence="7 16" id="KW-0328">Glycosyltransferase</keyword>
<dbReference type="EC" id="2.4.2.17" evidence="4"/>
<evidence type="ECO:0000256" key="6">
    <source>
        <dbReference type="ARBA" id="ARBA00022605"/>
    </source>
</evidence>
<dbReference type="SUPFAM" id="SSF54913">
    <property type="entry name" value="GlnB-like"/>
    <property type="match status" value="1"/>
</dbReference>
<dbReference type="AlphaFoldDB" id="A0A098E981"/>
<evidence type="ECO:0000313" key="16">
    <source>
        <dbReference type="EMBL" id="CEG12059.1"/>
    </source>
</evidence>
<dbReference type="NCBIfam" id="TIGR00070">
    <property type="entry name" value="hisG"/>
    <property type="match status" value="1"/>
</dbReference>
<evidence type="ECO:0000256" key="10">
    <source>
        <dbReference type="ARBA" id="ARBA00022741"/>
    </source>
</evidence>
<evidence type="ECO:0000259" key="15">
    <source>
        <dbReference type="Pfam" id="PF08029"/>
    </source>
</evidence>
<gene>
    <name evidence="16" type="primary">hisG</name>
    <name evidence="16" type="ORF">MSIBF_A1900007</name>
</gene>
<dbReference type="Pfam" id="PF08029">
    <property type="entry name" value="HisG_C"/>
    <property type="match status" value="1"/>
</dbReference>
<sequence>MIKFYTPDGHLETKTMELLKKAGFDIKISERTYKPTIDDKDIMLKRLRPQDFPFLLALGKGDIGICGYDILTEFKTTYKDLADNVVELMDLKLGGTQLVAAISEEVIPNVKTIDDFAKYAKERSKNKDDVVIVSEYPAIASEYLKMHNIKAIVRRPAGKTEAWLIPPDNEGDMIIETTETGTTLKANRCIIIDTLLESTAHIVANRDSLNSEKKEKIMEIIDLIKGAMHAENQVNAYMNVLEPKNLENVMSIIKKYSSNPTISRLDNGGYDVFIIIDTKDLKYILPKLKKAGASEIAVSDIRMLL</sequence>
<keyword evidence="9" id="KW-0479">Metal-binding</keyword>
<feature type="domain" description="ATP phosphoribosyltransferase catalytic" evidence="14">
    <location>
        <begin position="48"/>
        <end position="225"/>
    </location>
</feature>
<evidence type="ECO:0000256" key="9">
    <source>
        <dbReference type="ARBA" id="ARBA00022723"/>
    </source>
</evidence>
<evidence type="ECO:0000256" key="5">
    <source>
        <dbReference type="ARBA" id="ARBA00022490"/>
    </source>
</evidence>
<dbReference type="Gene3D" id="3.40.190.10">
    <property type="entry name" value="Periplasmic binding protein-like II"/>
    <property type="match status" value="2"/>
</dbReference>
<feature type="domain" description="Histidine biosynthesis HisG C-terminal" evidence="15">
    <location>
        <begin position="230"/>
        <end position="302"/>
    </location>
</feature>
<keyword evidence="10" id="KW-0547">Nucleotide-binding</keyword>
<keyword evidence="6" id="KW-0028">Amino-acid biosynthesis</keyword>
<dbReference type="PANTHER" id="PTHR21403">
    <property type="entry name" value="ATP PHOSPHORIBOSYLTRANSFERASE ATP-PRTASE"/>
    <property type="match status" value="1"/>
</dbReference>
<dbReference type="GO" id="GO:0005524">
    <property type="term" value="F:ATP binding"/>
    <property type="evidence" value="ECO:0007669"/>
    <property type="project" value="UniProtKB-KW"/>
</dbReference>
<dbReference type="InterPro" id="IPR013115">
    <property type="entry name" value="HisG_C"/>
</dbReference>
<accession>A0A098E981</accession>
<evidence type="ECO:0000256" key="12">
    <source>
        <dbReference type="ARBA" id="ARBA00022842"/>
    </source>
</evidence>
<evidence type="ECO:0000256" key="8">
    <source>
        <dbReference type="ARBA" id="ARBA00022679"/>
    </source>
</evidence>
<evidence type="ECO:0000256" key="11">
    <source>
        <dbReference type="ARBA" id="ARBA00022840"/>
    </source>
</evidence>
<dbReference type="InterPro" id="IPR001348">
    <property type="entry name" value="ATP_PRibTrfase_HisG"/>
</dbReference>
<evidence type="ECO:0000256" key="1">
    <source>
        <dbReference type="ARBA" id="ARBA00000915"/>
    </source>
</evidence>
<dbReference type="InterPro" id="IPR013820">
    <property type="entry name" value="ATP_PRibTrfase_cat"/>
</dbReference>
<evidence type="ECO:0000256" key="2">
    <source>
        <dbReference type="ARBA" id="ARBA00004496"/>
    </source>
</evidence>
<evidence type="ECO:0000256" key="13">
    <source>
        <dbReference type="ARBA" id="ARBA00023102"/>
    </source>
</evidence>
<keyword evidence="5" id="KW-0963">Cytoplasm</keyword>
<comment type="subcellular location">
    <subcellularLocation>
        <location evidence="2">Cytoplasm</location>
    </subcellularLocation>
</comment>
<evidence type="ECO:0000256" key="7">
    <source>
        <dbReference type="ARBA" id="ARBA00022676"/>
    </source>
</evidence>
<dbReference type="Pfam" id="PF01634">
    <property type="entry name" value="HisG"/>
    <property type="match status" value="1"/>
</dbReference>
<dbReference type="GO" id="GO:0005737">
    <property type="term" value="C:cytoplasm"/>
    <property type="evidence" value="ECO:0007669"/>
    <property type="project" value="UniProtKB-SubCell"/>
</dbReference>
<keyword evidence="12" id="KW-0460">Magnesium</keyword>
<dbReference type="InterPro" id="IPR015867">
    <property type="entry name" value="N-reg_PII/ATP_PRibTrfase_C"/>
</dbReference>
<dbReference type="SUPFAM" id="SSF53850">
    <property type="entry name" value="Periplasmic binding protein-like II"/>
    <property type="match status" value="1"/>
</dbReference>
<dbReference type="GO" id="GO:0000105">
    <property type="term" value="P:L-histidine biosynthetic process"/>
    <property type="evidence" value="ECO:0007669"/>
    <property type="project" value="UniProtKB-UniPathway"/>
</dbReference>
<reference evidence="16" key="1">
    <citation type="submission" date="2014-09" db="EMBL/GenBank/DDBJ databases">
        <authorList>
            <person name="Probst J Alexander"/>
        </authorList>
    </citation>
    <scope>NUCLEOTIDE SEQUENCE</scope>
</reference>
<dbReference type="InterPro" id="IPR011322">
    <property type="entry name" value="N-reg_PII-like_a/b"/>
</dbReference>
<dbReference type="UniPathway" id="UPA00031">
    <property type="reaction ID" value="UER00006"/>
</dbReference>
<dbReference type="GO" id="GO:0000287">
    <property type="term" value="F:magnesium ion binding"/>
    <property type="evidence" value="ECO:0007669"/>
    <property type="project" value="InterPro"/>
</dbReference>
<keyword evidence="8 16" id="KW-0808">Transferase</keyword>
<dbReference type="Gene3D" id="3.30.70.120">
    <property type="match status" value="1"/>
</dbReference>
<dbReference type="NCBIfam" id="TIGR03455">
    <property type="entry name" value="HisG_C-term"/>
    <property type="match status" value="1"/>
</dbReference>
<dbReference type="PANTHER" id="PTHR21403:SF10">
    <property type="entry name" value="ATP PHOSPHORIBOSYLTRANSFERASE"/>
    <property type="match status" value="1"/>
</dbReference>
<comment type="pathway">
    <text evidence="3">Amino-acid biosynthesis; L-histidine biosynthesis; L-histidine from 5-phospho-alpha-D-ribose 1-diphosphate: step 1/9.</text>
</comment>
<keyword evidence="13" id="KW-0368">Histidine biosynthesis</keyword>
<keyword evidence="11" id="KW-0067">ATP-binding</keyword>
<protein>
    <recommendedName>
        <fullName evidence="4">ATP phosphoribosyltransferase</fullName>
        <ecNumber evidence="4">2.4.2.17</ecNumber>
    </recommendedName>
</protein>
<organism evidence="16">
    <name type="scientific">groundwater metagenome</name>
    <dbReference type="NCBI Taxonomy" id="717931"/>
    <lineage>
        <taxon>unclassified sequences</taxon>
        <taxon>metagenomes</taxon>
        <taxon>ecological metagenomes</taxon>
    </lineage>
</organism>
<dbReference type="GO" id="GO:0003879">
    <property type="term" value="F:ATP phosphoribosyltransferase activity"/>
    <property type="evidence" value="ECO:0007669"/>
    <property type="project" value="UniProtKB-EC"/>
</dbReference>
<dbReference type="EMBL" id="CCXY01000102">
    <property type="protein sequence ID" value="CEG12059.1"/>
    <property type="molecule type" value="Genomic_DNA"/>
</dbReference>
<comment type="catalytic activity">
    <reaction evidence="1">
        <text>1-(5-phospho-beta-D-ribosyl)-ATP + diphosphate = 5-phospho-alpha-D-ribose 1-diphosphate + ATP</text>
        <dbReference type="Rhea" id="RHEA:18473"/>
        <dbReference type="ChEBI" id="CHEBI:30616"/>
        <dbReference type="ChEBI" id="CHEBI:33019"/>
        <dbReference type="ChEBI" id="CHEBI:58017"/>
        <dbReference type="ChEBI" id="CHEBI:73183"/>
        <dbReference type="EC" id="2.4.2.17"/>
    </reaction>
</comment>
<evidence type="ECO:0000256" key="4">
    <source>
        <dbReference type="ARBA" id="ARBA00011946"/>
    </source>
</evidence>
<evidence type="ECO:0000256" key="3">
    <source>
        <dbReference type="ARBA" id="ARBA00004667"/>
    </source>
</evidence>
<proteinExistence type="predicted"/>